<dbReference type="PANTHER" id="PTHR47755:SF1">
    <property type="entry name" value="CELL DIVISION PROTEIN FTSX"/>
    <property type="match status" value="1"/>
</dbReference>
<evidence type="ECO:0000313" key="2">
    <source>
        <dbReference type="EMBL" id="WGH79575.1"/>
    </source>
</evidence>
<organism evidence="2 3">
    <name type="scientific">Jannaschia ovalis</name>
    <dbReference type="NCBI Taxonomy" id="3038773"/>
    <lineage>
        <taxon>Bacteria</taxon>
        <taxon>Pseudomonadati</taxon>
        <taxon>Pseudomonadota</taxon>
        <taxon>Alphaproteobacteria</taxon>
        <taxon>Rhodobacterales</taxon>
        <taxon>Roseobacteraceae</taxon>
        <taxon>Jannaschia</taxon>
    </lineage>
</organism>
<feature type="transmembrane region" description="Helical" evidence="1">
    <location>
        <begin position="269"/>
        <end position="287"/>
    </location>
</feature>
<accession>A0ABY8LGU2</accession>
<evidence type="ECO:0000313" key="3">
    <source>
        <dbReference type="Proteomes" id="UP001243420"/>
    </source>
</evidence>
<keyword evidence="2" id="KW-0131">Cell cycle</keyword>
<dbReference type="EMBL" id="CP122537">
    <property type="protein sequence ID" value="WGH79575.1"/>
    <property type="molecule type" value="Genomic_DNA"/>
</dbReference>
<name>A0ABY8LGU2_9RHOB</name>
<dbReference type="InterPro" id="IPR004513">
    <property type="entry name" value="FtsX"/>
</dbReference>
<dbReference type="GO" id="GO:0051301">
    <property type="term" value="P:cell division"/>
    <property type="evidence" value="ECO:0007669"/>
    <property type="project" value="UniProtKB-KW"/>
</dbReference>
<keyword evidence="2" id="KW-0132">Cell division</keyword>
<sequence length="299" mass="31246">MRRLRAVIDVAIGDRAADRVVPPTGHTVWLTVLVAAAMAFLAVFALALSLATGRLAERWSESLAQATTIRISAPDAQADAQVDAVLQILAGTPGIAAARELERAEQAALLEPWLGPDLPLDRLPLPRLIEVVQSTDLDAEGLRLRLAAEVPGAVWDDHTRWRRPLVTAAGRLRALGWTALGLIAGTMAALVTLAAQAALAANRPVIRVLRLVGARDAYVARAFTRRFTLRAIAGAALGAALGVAAIAALPRADAAGGFLTGLGFSGAGWLLPALIPPLAGLVAFVATRRAAFRALASFE</sequence>
<dbReference type="RefSeq" id="WP_279966477.1">
    <property type="nucleotide sequence ID" value="NZ_CP122537.1"/>
</dbReference>
<dbReference type="PANTHER" id="PTHR47755">
    <property type="entry name" value="CELL DIVISION PROTEIN FTSX"/>
    <property type="match status" value="1"/>
</dbReference>
<keyword evidence="1" id="KW-0812">Transmembrane</keyword>
<dbReference type="Proteomes" id="UP001243420">
    <property type="component" value="Chromosome"/>
</dbReference>
<protein>
    <submittedName>
        <fullName evidence="2">Cell division protein FtsX</fullName>
    </submittedName>
</protein>
<keyword evidence="1" id="KW-1133">Transmembrane helix</keyword>
<keyword evidence="3" id="KW-1185">Reference proteome</keyword>
<gene>
    <name evidence="2" type="ORF">P8627_04730</name>
</gene>
<feature type="transmembrane region" description="Helical" evidence="1">
    <location>
        <begin position="227"/>
        <end position="249"/>
    </location>
</feature>
<feature type="transmembrane region" description="Helical" evidence="1">
    <location>
        <begin position="28"/>
        <end position="51"/>
    </location>
</feature>
<reference evidence="2 3" key="1">
    <citation type="submission" date="2023-04" db="EMBL/GenBank/DDBJ databases">
        <title>Jannaschia ovalis sp. nov., a marine bacterium isolated from sea tidal flat.</title>
        <authorList>
            <person name="Kwon D.Y."/>
            <person name="Kim J.-J."/>
        </authorList>
    </citation>
    <scope>NUCLEOTIDE SEQUENCE [LARGE SCALE GENOMIC DNA]</scope>
    <source>
        <strain evidence="2 3">GRR-S6-38</strain>
    </source>
</reference>
<keyword evidence="1" id="KW-0472">Membrane</keyword>
<proteinExistence type="predicted"/>
<evidence type="ECO:0000256" key="1">
    <source>
        <dbReference type="SAM" id="Phobius"/>
    </source>
</evidence>